<reference evidence="6" key="1">
    <citation type="submission" date="2022-11" db="EMBL/GenBank/DDBJ databases">
        <title>High-quality draft genome sequence of Galbibacter sp. strain CMA-7.</title>
        <authorList>
            <person name="Wei L."/>
            <person name="Dong C."/>
            <person name="Shao Z."/>
        </authorList>
    </citation>
    <scope>NUCLEOTIDE SEQUENCE</scope>
    <source>
        <strain evidence="6">CMA-7</strain>
    </source>
</reference>
<comment type="subcellular location">
    <subcellularLocation>
        <location evidence="1">Membrane</location>
        <topology evidence="1">Multi-pass membrane protein</topology>
    </subcellularLocation>
</comment>
<evidence type="ECO:0000313" key="7">
    <source>
        <dbReference type="Proteomes" id="UP001153642"/>
    </source>
</evidence>
<dbReference type="EMBL" id="JAPMUA010000002">
    <property type="protein sequence ID" value="MDG3585674.1"/>
    <property type="molecule type" value="Genomic_DNA"/>
</dbReference>
<evidence type="ECO:0000256" key="4">
    <source>
        <dbReference type="ARBA" id="ARBA00023136"/>
    </source>
</evidence>
<comment type="caution">
    <text evidence="6">The sequence shown here is derived from an EMBL/GenBank/DDBJ whole genome shotgun (WGS) entry which is preliminary data.</text>
</comment>
<dbReference type="Pfam" id="PF09685">
    <property type="entry name" value="MamF_MmsF"/>
    <property type="match status" value="1"/>
</dbReference>
<evidence type="ECO:0000256" key="5">
    <source>
        <dbReference type="SAM" id="Phobius"/>
    </source>
</evidence>
<organism evidence="6 7">
    <name type="scientific">Galbibacter pacificus</name>
    <dbReference type="NCBI Taxonomy" id="2996052"/>
    <lineage>
        <taxon>Bacteria</taxon>
        <taxon>Pseudomonadati</taxon>
        <taxon>Bacteroidota</taxon>
        <taxon>Flavobacteriia</taxon>
        <taxon>Flavobacteriales</taxon>
        <taxon>Flavobacteriaceae</taxon>
        <taxon>Galbibacter</taxon>
    </lineage>
</organism>
<dbReference type="Proteomes" id="UP001153642">
    <property type="component" value="Unassembled WGS sequence"/>
</dbReference>
<accession>A0ABT6FQX7</accession>
<protein>
    <submittedName>
        <fullName evidence="6">DUF4870 domain-containing protein</fullName>
    </submittedName>
</protein>
<keyword evidence="7" id="KW-1185">Reference proteome</keyword>
<dbReference type="RefSeq" id="WP_277899066.1">
    <property type="nucleotide sequence ID" value="NZ_JAPMUA010000002.1"/>
</dbReference>
<proteinExistence type="predicted"/>
<keyword evidence="3 5" id="KW-1133">Transmembrane helix</keyword>
<evidence type="ECO:0000256" key="1">
    <source>
        <dbReference type="ARBA" id="ARBA00004141"/>
    </source>
</evidence>
<keyword evidence="4 5" id="KW-0472">Membrane</keyword>
<keyword evidence="2 5" id="KW-0812">Transmembrane</keyword>
<evidence type="ECO:0000256" key="2">
    <source>
        <dbReference type="ARBA" id="ARBA00022692"/>
    </source>
</evidence>
<dbReference type="InterPro" id="IPR019109">
    <property type="entry name" value="MamF_MmsF"/>
</dbReference>
<evidence type="ECO:0000313" key="6">
    <source>
        <dbReference type="EMBL" id="MDG3585674.1"/>
    </source>
</evidence>
<sequence>MQRSDNQLLVFTHLSQLLDYVTGFGGLIVPLILWLVNKENVIDMDHHGKSIINFQLSILIYSVLSIPLILFFGFGILALIVIGIMAFVFPIVNAIRVSNGQEANYPLSLSILK</sequence>
<feature type="transmembrane region" description="Helical" evidence="5">
    <location>
        <begin position="20"/>
        <end position="37"/>
    </location>
</feature>
<feature type="transmembrane region" description="Helical" evidence="5">
    <location>
        <begin position="58"/>
        <end position="89"/>
    </location>
</feature>
<gene>
    <name evidence="6" type="ORF">OSR52_07310</name>
</gene>
<evidence type="ECO:0000256" key="3">
    <source>
        <dbReference type="ARBA" id="ARBA00022989"/>
    </source>
</evidence>
<name>A0ABT6FQX7_9FLAO</name>